<dbReference type="EMBL" id="AWSO01001102">
    <property type="protein sequence ID" value="ESK85263.1"/>
    <property type="molecule type" value="Genomic_DNA"/>
</dbReference>
<dbReference type="PANTHER" id="PTHR15503">
    <property type="entry name" value="LDOC1 RELATED"/>
    <property type="match status" value="1"/>
</dbReference>
<dbReference type="Proteomes" id="UP000017559">
    <property type="component" value="Unassembled WGS sequence"/>
</dbReference>
<proteinExistence type="predicted"/>
<reference evidence="3 4" key="1">
    <citation type="journal article" date="2014" name="BMC Genomics">
        <title>Genome and secretome analysis of the hemibiotrophic fungal pathogen, Moniliophthora roreri, which causes frosty pod rot disease of cacao: mechanisms of the biotrophic and necrotrophic phases.</title>
        <authorList>
            <person name="Meinhardt L.W."/>
            <person name="Costa G.G.L."/>
            <person name="Thomazella D.P.T."/>
            <person name="Teixeira P.J.P.L."/>
            <person name="Carazzolle M.F."/>
            <person name="Schuster S.C."/>
            <person name="Carlson J.E."/>
            <person name="Guiltinan M.J."/>
            <person name="Mieczkowski P."/>
            <person name="Farmer A."/>
            <person name="Ramaraj T."/>
            <person name="Crozier J."/>
            <person name="Davis R.E."/>
            <person name="Shao J."/>
            <person name="Melnick R.L."/>
            <person name="Pereira G.A.G."/>
            <person name="Bailey B.A."/>
        </authorList>
    </citation>
    <scope>NUCLEOTIDE SEQUENCE [LARGE SCALE GENOMIC DNA]</scope>
    <source>
        <strain evidence="3 4">MCA 2997</strain>
    </source>
</reference>
<evidence type="ECO:0000259" key="2">
    <source>
        <dbReference type="Pfam" id="PF03732"/>
    </source>
</evidence>
<keyword evidence="4" id="KW-1185">Reference proteome</keyword>
<feature type="non-terminal residue" evidence="3">
    <location>
        <position position="1"/>
    </location>
</feature>
<protein>
    <recommendedName>
        <fullName evidence="2">Retrotransposon gag domain-containing protein</fullName>
    </recommendedName>
</protein>
<dbReference type="OrthoDB" id="3253683at2759"/>
<evidence type="ECO:0000313" key="4">
    <source>
        <dbReference type="Proteomes" id="UP000017559"/>
    </source>
</evidence>
<feature type="compositionally biased region" description="Basic and acidic residues" evidence="1">
    <location>
        <begin position="427"/>
        <end position="437"/>
    </location>
</feature>
<dbReference type="PANTHER" id="PTHR15503:SF22">
    <property type="entry name" value="TRANSPOSON TY3-I GAG POLYPROTEIN"/>
    <property type="match status" value="1"/>
</dbReference>
<feature type="compositionally biased region" description="Low complexity" evidence="1">
    <location>
        <begin position="102"/>
        <end position="136"/>
    </location>
</feature>
<dbReference type="HOGENOM" id="CLU_000384_30_3_1"/>
<dbReference type="InterPro" id="IPR032567">
    <property type="entry name" value="RTL1-rel"/>
</dbReference>
<evidence type="ECO:0000313" key="3">
    <source>
        <dbReference type="EMBL" id="ESK85263.1"/>
    </source>
</evidence>
<feature type="region of interest" description="Disordered" evidence="1">
    <location>
        <begin position="424"/>
        <end position="443"/>
    </location>
</feature>
<name>V2WEK5_MONRO</name>
<feature type="compositionally biased region" description="Basic and acidic residues" evidence="1">
    <location>
        <begin position="14"/>
        <end position="24"/>
    </location>
</feature>
<comment type="caution">
    <text evidence="3">The sequence shown here is derived from an EMBL/GenBank/DDBJ whole genome shotgun (WGS) entry which is preliminary data.</text>
</comment>
<feature type="domain" description="Retrotransposon gag" evidence="2">
    <location>
        <begin position="254"/>
        <end position="340"/>
    </location>
</feature>
<feature type="region of interest" description="Disordered" evidence="1">
    <location>
        <begin position="54"/>
        <end position="166"/>
    </location>
</feature>
<dbReference type="Pfam" id="PF03732">
    <property type="entry name" value="Retrotrans_gag"/>
    <property type="match status" value="1"/>
</dbReference>
<dbReference type="KEGG" id="mrr:Moror_11356"/>
<gene>
    <name evidence="3" type="ORF">Moror_11356</name>
</gene>
<evidence type="ECO:0000256" key="1">
    <source>
        <dbReference type="SAM" id="MobiDB-lite"/>
    </source>
</evidence>
<organism evidence="3 4">
    <name type="scientific">Moniliophthora roreri (strain MCA 2997)</name>
    <name type="common">Cocoa frosty pod rot fungus</name>
    <name type="synonym">Crinipellis roreri</name>
    <dbReference type="NCBI Taxonomy" id="1381753"/>
    <lineage>
        <taxon>Eukaryota</taxon>
        <taxon>Fungi</taxon>
        <taxon>Dikarya</taxon>
        <taxon>Basidiomycota</taxon>
        <taxon>Agaricomycotina</taxon>
        <taxon>Agaricomycetes</taxon>
        <taxon>Agaricomycetidae</taxon>
        <taxon>Agaricales</taxon>
        <taxon>Marasmiineae</taxon>
        <taxon>Marasmiaceae</taxon>
        <taxon>Moniliophthora</taxon>
    </lineage>
</organism>
<dbReference type="AlphaFoldDB" id="V2WEK5"/>
<dbReference type="InterPro" id="IPR005162">
    <property type="entry name" value="Retrotrans_gag_dom"/>
</dbReference>
<accession>V2WEK5</accession>
<sequence>ASNEDITSRHRRTRAEDFRLSEDEEQRRAFLLITPEQELTFEQRVQRLELIAQEEAREEIQQRTTGTPRTRSRTRRTLDVATEFYPSDDERRTLTRTSSPLQQEDSQEQTSSPTTETVTQTQPSGTQSPPLSTSEPSETKRTETPILITSPSSPPPSDPMTTQQTSASLQNLISALRTLTNGEKKKENKVAVPNSYDGSPAKASTFLTEVDLYLMANETLYPDDKNKILFTLSYMKEGQAANWMKAKTDEYKKLLKEKEAEAPDTKPEDQIHVTTWEEFLEDFKKAFRPLDIGTDARLKMKLLKQNKKHVDEYIMEFRLLAADAEYDDRALIDHFLTGLHPALLKSCLMQPDQPNTIEEWYDRARKYNNAWLTMMAITGGERSKKTAKPETKVNWISDTEAQEYRRKGLCYKCSKPGHIAWNYQEKPNNEQRKEGAKKPSPQDAYHKIRAIYRDFSEEEQTQILDLMEGEGF</sequence>
<feature type="region of interest" description="Disordered" evidence="1">
    <location>
        <begin position="1"/>
        <end position="24"/>
    </location>
</feature>